<dbReference type="OrthoDB" id="19653at2759"/>
<evidence type="ECO:0000256" key="3">
    <source>
        <dbReference type="ARBA" id="ARBA00022801"/>
    </source>
</evidence>
<evidence type="ECO:0000313" key="9">
    <source>
        <dbReference type="Proteomes" id="UP000051574"/>
    </source>
</evidence>
<dbReference type="ESTHER" id="9scar-a0a0t6az67">
    <property type="family name" value="Juvenile_hormone_esterase"/>
</dbReference>
<dbReference type="InterPro" id="IPR002018">
    <property type="entry name" value="CarbesteraseB"/>
</dbReference>
<feature type="signal peptide" evidence="6">
    <location>
        <begin position="1"/>
        <end position="20"/>
    </location>
</feature>
<evidence type="ECO:0000256" key="5">
    <source>
        <dbReference type="ARBA" id="ARBA00023180"/>
    </source>
</evidence>
<evidence type="ECO:0000256" key="4">
    <source>
        <dbReference type="ARBA" id="ARBA00023157"/>
    </source>
</evidence>
<keyword evidence="5" id="KW-0325">Glycoprotein</keyword>
<keyword evidence="9" id="KW-1185">Reference proteome</keyword>
<gene>
    <name evidence="8" type="ORF">AMK59_7650</name>
</gene>
<sequence length="598" mass="67330">MACIKIFLLICSVLNIGAFAEVNDTQLPLVVTRYGSVLGSLMTSRNGSLFSAFRGIPFAKPPVGELRFKAPEEPEPWTYIFNATSDSNICIQQNYFFSKDPQIEGSEDCLYLNVYTPSITRNLLPVMVAFHYGGFMSGSSASDLLGPEYLMDKDVVLVTFNYRLGIFGFLSTYDDAAPGNWAFKDQVAALKWVRDNIEDFGGNPDCVTIFGASAGAASIHHQILSNQSKNLFHAAITQSGSALALWAQPIRELALQVARAQAIAVGCNDTVTTDMVDCLREIPAYDLVDSMNSFRYMRSEPLTLYIPTIEFETKSNPNPFITQDPMEIITNKEFSNVPWIIGITSGEGIVRAAPFVRQTDLLDIINENFEDYFPKMLSLELSVADGNISSTWASIKEFYLLDNDEINVTNPESIQGLINLYSDRGFFYPAYQTSLIHKHNGHENVWFYYFDYRGNPSYGELFAATDNQVPFQWGVSHCDDLLYLFKSEQIFPNTSLNGSDLEMSNLMLNFFTNFATYLDPTPQTLFDNQHRWEPLLSTVGHAVMQNNDLRYLKITGTYNASNIGSIQLNMSEVFHPDRMKFWIDLPLEENIQNLTSTL</sequence>
<dbReference type="InterPro" id="IPR029058">
    <property type="entry name" value="AB_hydrolase_fold"/>
</dbReference>
<dbReference type="InterPro" id="IPR019819">
    <property type="entry name" value="Carboxylesterase_B_CS"/>
</dbReference>
<dbReference type="AlphaFoldDB" id="A0A0T6AZ67"/>
<dbReference type="PROSITE" id="PS00941">
    <property type="entry name" value="CARBOXYLESTERASE_B_2"/>
    <property type="match status" value="1"/>
</dbReference>
<comment type="similarity">
    <text evidence="1 6">Belongs to the type-B carboxylesterase/lipase family.</text>
</comment>
<feature type="chain" id="PRO_5006520935" description="Carboxylic ester hydrolase" evidence="6">
    <location>
        <begin position="21"/>
        <end position="598"/>
    </location>
</feature>
<evidence type="ECO:0000256" key="2">
    <source>
        <dbReference type="ARBA" id="ARBA00022487"/>
    </source>
</evidence>
<evidence type="ECO:0000256" key="1">
    <source>
        <dbReference type="ARBA" id="ARBA00005964"/>
    </source>
</evidence>
<keyword evidence="2" id="KW-0719">Serine esterase</keyword>
<dbReference type="EMBL" id="LJIG01022467">
    <property type="protein sequence ID" value="KRT80422.1"/>
    <property type="molecule type" value="Genomic_DNA"/>
</dbReference>
<feature type="domain" description="Carboxylesterase type B" evidence="7">
    <location>
        <begin position="28"/>
        <end position="555"/>
    </location>
</feature>
<dbReference type="GO" id="GO:0052689">
    <property type="term" value="F:carboxylic ester hydrolase activity"/>
    <property type="evidence" value="ECO:0007669"/>
    <property type="project" value="UniProtKB-KW"/>
</dbReference>
<evidence type="ECO:0000256" key="6">
    <source>
        <dbReference type="RuleBase" id="RU361235"/>
    </source>
</evidence>
<keyword evidence="4" id="KW-1015">Disulfide bond</keyword>
<evidence type="ECO:0000259" key="7">
    <source>
        <dbReference type="Pfam" id="PF00135"/>
    </source>
</evidence>
<comment type="caution">
    <text evidence="8">The sequence shown here is derived from an EMBL/GenBank/DDBJ whole genome shotgun (WGS) entry which is preliminary data.</text>
</comment>
<accession>A0A0T6AZ67</accession>
<name>A0A0T6AZ67_9SCAR</name>
<keyword evidence="3 6" id="KW-0378">Hydrolase</keyword>
<dbReference type="PANTHER" id="PTHR11559">
    <property type="entry name" value="CARBOXYLESTERASE"/>
    <property type="match status" value="1"/>
</dbReference>
<dbReference type="Pfam" id="PF00135">
    <property type="entry name" value="COesterase"/>
    <property type="match status" value="1"/>
</dbReference>
<dbReference type="SUPFAM" id="SSF53474">
    <property type="entry name" value="alpha/beta-Hydrolases"/>
    <property type="match status" value="1"/>
</dbReference>
<dbReference type="EC" id="3.1.1.-" evidence="6"/>
<dbReference type="InterPro" id="IPR019826">
    <property type="entry name" value="Carboxylesterase_B_AS"/>
</dbReference>
<organism evidence="8 9">
    <name type="scientific">Oryctes borbonicus</name>
    <dbReference type="NCBI Taxonomy" id="1629725"/>
    <lineage>
        <taxon>Eukaryota</taxon>
        <taxon>Metazoa</taxon>
        <taxon>Ecdysozoa</taxon>
        <taxon>Arthropoda</taxon>
        <taxon>Hexapoda</taxon>
        <taxon>Insecta</taxon>
        <taxon>Pterygota</taxon>
        <taxon>Neoptera</taxon>
        <taxon>Endopterygota</taxon>
        <taxon>Coleoptera</taxon>
        <taxon>Polyphaga</taxon>
        <taxon>Scarabaeiformia</taxon>
        <taxon>Scarabaeidae</taxon>
        <taxon>Dynastinae</taxon>
        <taxon>Oryctes</taxon>
    </lineage>
</organism>
<dbReference type="InterPro" id="IPR050309">
    <property type="entry name" value="Type-B_Carboxylest/Lipase"/>
</dbReference>
<evidence type="ECO:0000313" key="8">
    <source>
        <dbReference type="EMBL" id="KRT80422.1"/>
    </source>
</evidence>
<protein>
    <recommendedName>
        <fullName evidence="6">Carboxylic ester hydrolase</fullName>
        <ecNumber evidence="6">3.1.1.-</ecNumber>
    </recommendedName>
</protein>
<dbReference type="Gene3D" id="3.40.50.1820">
    <property type="entry name" value="alpha/beta hydrolase"/>
    <property type="match status" value="1"/>
</dbReference>
<reference evidence="8 9" key="1">
    <citation type="submission" date="2015-09" db="EMBL/GenBank/DDBJ databases">
        <title>Draft genome of the scarab beetle Oryctes borbonicus.</title>
        <authorList>
            <person name="Meyer J.M."/>
            <person name="Markov G.V."/>
            <person name="Baskaran P."/>
            <person name="Herrmann M."/>
            <person name="Sommer R.J."/>
            <person name="Roedelsperger C."/>
        </authorList>
    </citation>
    <scope>NUCLEOTIDE SEQUENCE [LARGE SCALE GENOMIC DNA]</scope>
    <source>
        <strain evidence="8">OB123</strain>
        <tissue evidence="8">Whole animal</tissue>
    </source>
</reference>
<dbReference type="Proteomes" id="UP000051574">
    <property type="component" value="Unassembled WGS sequence"/>
</dbReference>
<dbReference type="PROSITE" id="PS00122">
    <property type="entry name" value="CARBOXYLESTERASE_B_1"/>
    <property type="match status" value="1"/>
</dbReference>
<proteinExistence type="inferred from homology"/>
<keyword evidence="6" id="KW-0732">Signal</keyword>